<proteinExistence type="predicted"/>
<feature type="signal peptide" evidence="5">
    <location>
        <begin position="1"/>
        <end position="38"/>
    </location>
</feature>
<reference evidence="6 7" key="1">
    <citation type="submission" date="2022-11" db="EMBL/GenBank/DDBJ databases">
        <title>Deinococcus ZS9-10, Low Temperature and Draught-tolerating, UV-resistant Bacteria from Continental Antarctica.</title>
        <authorList>
            <person name="Cheng L."/>
        </authorList>
    </citation>
    <scope>NUCLEOTIDE SEQUENCE [LARGE SCALE GENOMIC DNA]</scope>
    <source>
        <strain evidence="6 7">ZS9-10</strain>
    </source>
</reference>
<feature type="chain" id="PRO_5047415761" evidence="5">
    <location>
        <begin position="39"/>
        <end position="409"/>
    </location>
</feature>
<comment type="caution">
    <text evidence="6">The sequence shown here is derived from an EMBL/GenBank/DDBJ whole genome shotgun (WGS) entry which is preliminary data.</text>
</comment>
<dbReference type="PROSITE" id="PS50005">
    <property type="entry name" value="TPR"/>
    <property type="match status" value="3"/>
</dbReference>
<organism evidence="6 7">
    <name type="scientific">Deinococcus arenicola</name>
    <dbReference type="NCBI Taxonomy" id="2994950"/>
    <lineage>
        <taxon>Bacteria</taxon>
        <taxon>Thermotogati</taxon>
        <taxon>Deinococcota</taxon>
        <taxon>Deinococci</taxon>
        <taxon>Deinococcales</taxon>
        <taxon>Deinococcaceae</taxon>
        <taxon>Deinococcus</taxon>
    </lineage>
</organism>
<gene>
    <name evidence="6" type="ORF">ORD21_04075</name>
</gene>
<evidence type="ECO:0000256" key="4">
    <source>
        <dbReference type="SAM" id="MobiDB-lite"/>
    </source>
</evidence>
<accession>A0ABU4DMW1</accession>
<evidence type="ECO:0000313" key="7">
    <source>
        <dbReference type="Proteomes" id="UP001276150"/>
    </source>
</evidence>
<evidence type="ECO:0000256" key="2">
    <source>
        <dbReference type="ARBA" id="ARBA00022803"/>
    </source>
</evidence>
<dbReference type="SUPFAM" id="SSF48452">
    <property type="entry name" value="TPR-like"/>
    <property type="match status" value="1"/>
</dbReference>
<dbReference type="Pfam" id="PF07719">
    <property type="entry name" value="TPR_2"/>
    <property type="match status" value="1"/>
</dbReference>
<dbReference type="InterPro" id="IPR051012">
    <property type="entry name" value="CellSynth/LPSAsmb/PSIAsmb"/>
</dbReference>
<dbReference type="InterPro" id="IPR011990">
    <property type="entry name" value="TPR-like_helical_dom_sf"/>
</dbReference>
<dbReference type="PANTHER" id="PTHR45586:SF1">
    <property type="entry name" value="LIPOPOLYSACCHARIDE ASSEMBLY PROTEIN B"/>
    <property type="match status" value="1"/>
</dbReference>
<dbReference type="Pfam" id="PF13432">
    <property type="entry name" value="TPR_16"/>
    <property type="match status" value="2"/>
</dbReference>
<dbReference type="SMART" id="SM00028">
    <property type="entry name" value="TPR"/>
    <property type="match status" value="4"/>
</dbReference>
<feature type="repeat" description="TPR" evidence="3">
    <location>
        <begin position="154"/>
        <end position="187"/>
    </location>
</feature>
<keyword evidence="7" id="KW-1185">Reference proteome</keyword>
<evidence type="ECO:0000256" key="5">
    <source>
        <dbReference type="SAM" id="SignalP"/>
    </source>
</evidence>
<feature type="repeat" description="TPR" evidence="3">
    <location>
        <begin position="275"/>
        <end position="308"/>
    </location>
</feature>
<evidence type="ECO:0000313" key="6">
    <source>
        <dbReference type="EMBL" id="MDV6373773.1"/>
    </source>
</evidence>
<sequence length="409" mass="43126">MSTPTQSTPTQSTPRRTPAALTIRALLLLGLSAAPASAQDTITTPNPTGQPAFAPQPVTYPSAAAAAAAAQTYAEQARSTYPKGSANIDQVLWTQAANAAEAAVKAKPGNADYLKLRAGIYTEVGFWRQAELGWAAYFKVVPVVAGSPEARQAGAAQYNLGYAAYSRSQPDLAARYFTECLKLDPKNAQCAGWAARTALEGSDYARAQTLYTQALALTPGDRSLLYFQGLAQKASDYGPAATQAFSRAYADLDAGRKDRALTGFQAAALSAPNFNEAWRQAGRLALEAGNAQAALEAYQGAVALPAADASDKFNLALAQEGVQYGLDAVRTFRAAYAQYASGSKAAAADGFAQATVQNPDYAKAWSWLGRVRYEAQDYPGAAEAYGRAVALDPNDKPSAYFLKLAQQGK</sequence>
<dbReference type="Proteomes" id="UP001276150">
    <property type="component" value="Unassembled WGS sequence"/>
</dbReference>
<name>A0ABU4DMW1_9DEIO</name>
<keyword evidence="1" id="KW-0677">Repeat</keyword>
<feature type="compositionally biased region" description="Polar residues" evidence="4">
    <location>
        <begin position="39"/>
        <end position="49"/>
    </location>
</feature>
<dbReference type="InterPro" id="IPR019734">
    <property type="entry name" value="TPR_rpt"/>
</dbReference>
<keyword evidence="2 3" id="KW-0802">TPR repeat</keyword>
<feature type="region of interest" description="Disordered" evidence="4">
    <location>
        <begin position="38"/>
        <end position="57"/>
    </location>
</feature>
<dbReference type="Gene3D" id="1.25.40.10">
    <property type="entry name" value="Tetratricopeptide repeat domain"/>
    <property type="match status" value="2"/>
</dbReference>
<evidence type="ECO:0000256" key="3">
    <source>
        <dbReference type="PROSITE-ProRule" id="PRU00339"/>
    </source>
</evidence>
<dbReference type="PANTHER" id="PTHR45586">
    <property type="entry name" value="TPR REPEAT-CONTAINING PROTEIN PA4667"/>
    <property type="match status" value="1"/>
</dbReference>
<dbReference type="RefSeq" id="WP_317639091.1">
    <property type="nucleotide sequence ID" value="NZ_JAPMIV010000004.1"/>
</dbReference>
<feature type="repeat" description="TPR" evidence="3">
    <location>
        <begin position="362"/>
        <end position="395"/>
    </location>
</feature>
<dbReference type="InterPro" id="IPR013105">
    <property type="entry name" value="TPR_2"/>
</dbReference>
<evidence type="ECO:0000256" key="1">
    <source>
        <dbReference type="ARBA" id="ARBA00022737"/>
    </source>
</evidence>
<protein>
    <submittedName>
        <fullName evidence="6">Tetratricopeptide repeat protein</fullName>
    </submittedName>
</protein>
<keyword evidence="5" id="KW-0732">Signal</keyword>
<dbReference type="EMBL" id="JAPMIV010000004">
    <property type="protein sequence ID" value="MDV6373773.1"/>
    <property type="molecule type" value="Genomic_DNA"/>
</dbReference>